<evidence type="ECO:0000256" key="1">
    <source>
        <dbReference type="SAM" id="MobiDB-lite"/>
    </source>
</evidence>
<dbReference type="EMBL" id="BFEA01002854">
    <property type="protein sequence ID" value="GBG42829.1"/>
    <property type="molecule type" value="Genomic_DNA"/>
</dbReference>
<reference evidence="2 3" key="1">
    <citation type="journal article" date="2018" name="Cell">
        <title>The Chara Genome: Secondary Complexity and Implications for Plant Terrestrialization.</title>
        <authorList>
            <person name="Nishiyama T."/>
            <person name="Sakayama H."/>
            <person name="Vries J.D."/>
            <person name="Buschmann H."/>
            <person name="Saint-Marcoux D."/>
            <person name="Ullrich K.K."/>
            <person name="Haas F.B."/>
            <person name="Vanderstraeten L."/>
            <person name="Becker D."/>
            <person name="Lang D."/>
            <person name="Vosolsobe S."/>
            <person name="Rombauts S."/>
            <person name="Wilhelmsson P.K.I."/>
            <person name="Janitza P."/>
            <person name="Kern R."/>
            <person name="Heyl A."/>
            <person name="Rumpler F."/>
            <person name="Villalobos L.I.A.C."/>
            <person name="Clay J.M."/>
            <person name="Skokan R."/>
            <person name="Toyoda A."/>
            <person name="Suzuki Y."/>
            <person name="Kagoshima H."/>
            <person name="Schijlen E."/>
            <person name="Tajeshwar N."/>
            <person name="Catarino B."/>
            <person name="Hetherington A.J."/>
            <person name="Saltykova A."/>
            <person name="Bonnot C."/>
            <person name="Breuninger H."/>
            <person name="Symeonidi A."/>
            <person name="Radhakrishnan G.V."/>
            <person name="Van Nieuwerburgh F."/>
            <person name="Deforce D."/>
            <person name="Chang C."/>
            <person name="Karol K.G."/>
            <person name="Hedrich R."/>
            <person name="Ulvskov P."/>
            <person name="Glockner G."/>
            <person name="Delwiche C.F."/>
            <person name="Petrasek J."/>
            <person name="Van de Peer Y."/>
            <person name="Friml J."/>
            <person name="Beilby M."/>
            <person name="Dolan L."/>
            <person name="Kohara Y."/>
            <person name="Sugano S."/>
            <person name="Fujiyama A."/>
            <person name="Delaux P.-M."/>
            <person name="Quint M."/>
            <person name="TheiBen G."/>
            <person name="Hagemann M."/>
            <person name="Harholt J."/>
            <person name="Dunand C."/>
            <person name="Zachgo S."/>
            <person name="Langdale J."/>
            <person name="Maumus F."/>
            <person name="Straeten D.V.D."/>
            <person name="Gould S.B."/>
            <person name="Rensing S.A."/>
        </authorList>
    </citation>
    <scope>NUCLEOTIDE SEQUENCE [LARGE SCALE GENOMIC DNA]</scope>
    <source>
        <strain evidence="2 3">S276</strain>
    </source>
</reference>
<proteinExistence type="predicted"/>
<accession>A0A388JJX7</accession>
<feature type="compositionally biased region" description="Basic residues" evidence="1">
    <location>
        <begin position="401"/>
        <end position="411"/>
    </location>
</feature>
<organism evidence="2 3">
    <name type="scientific">Chara braunii</name>
    <name type="common">Braun's stonewort</name>
    <dbReference type="NCBI Taxonomy" id="69332"/>
    <lineage>
        <taxon>Eukaryota</taxon>
        <taxon>Viridiplantae</taxon>
        <taxon>Streptophyta</taxon>
        <taxon>Charophyceae</taxon>
        <taxon>Charales</taxon>
        <taxon>Characeae</taxon>
        <taxon>Chara</taxon>
    </lineage>
</organism>
<evidence type="ECO:0008006" key="4">
    <source>
        <dbReference type="Google" id="ProtNLM"/>
    </source>
</evidence>
<sequence length="497" mass="55967">MELANEEATYRRVLQQQHFQANEEQEEPTEEKRSKEAIAVLMENLLYTCNWQQRELLAMRQIFIRYETTFWTLEQKIAALQTMNSDQQTINDQLQTTVSTGLARLSAVESTASAVADCSPALAAQAKQLEERINHVVASLGNISKFAGTSTVSNQLQTLSNRVQQRTAAVVKEWKMPNFKIEKFGDYHKTDQLQWWMAFNAEADIDHVPPLRRLDALYLQLIGGAQAFMTHMAVTLECTIATLHTKISWEDFEEKWKTRFMVNNEKHHALNKIFRMFQGQQPSLEWLTEWQRLVATPELNLLFDSIRAEFFARSCDALTTALGSEFQHETFDAMISKASELIQGNRRAANEAHQHPGYVEKGKGRRMPQVAVIQQGSSEDLTAASKSSDGDVAAAIPPQRSRPRGGKHKATKSVGGWSDTVTMDEVRDHRRHVQVTDRGAVYGAIAPNASLVCAKTRTRKMSSIQARETEHRGKCSDITFQSAGLSCLASSLSHVRG</sequence>
<dbReference type="Gramene" id="GBG42829">
    <property type="protein sequence ID" value="GBG42829"/>
    <property type="gene ID" value="CBR_g76337"/>
</dbReference>
<dbReference type="Proteomes" id="UP000265515">
    <property type="component" value="Unassembled WGS sequence"/>
</dbReference>
<keyword evidence="3" id="KW-1185">Reference proteome</keyword>
<feature type="region of interest" description="Disordered" evidence="1">
    <location>
        <begin position="377"/>
        <end position="415"/>
    </location>
</feature>
<evidence type="ECO:0000313" key="3">
    <source>
        <dbReference type="Proteomes" id="UP000265515"/>
    </source>
</evidence>
<feature type="compositionally biased region" description="Polar residues" evidence="1">
    <location>
        <begin position="377"/>
        <end position="387"/>
    </location>
</feature>
<protein>
    <recommendedName>
        <fullName evidence="4">Retrotransposon gag domain-containing protein</fullName>
    </recommendedName>
</protein>
<evidence type="ECO:0000313" key="2">
    <source>
        <dbReference type="EMBL" id="GBG42829.1"/>
    </source>
</evidence>
<gene>
    <name evidence="2" type="ORF">CBR_g76337</name>
</gene>
<name>A0A388JJX7_CHABU</name>
<dbReference type="AlphaFoldDB" id="A0A388JJX7"/>
<comment type="caution">
    <text evidence="2">The sequence shown here is derived from an EMBL/GenBank/DDBJ whole genome shotgun (WGS) entry which is preliminary data.</text>
</comment>